<dbReference type="Gene3D" id="3.20.20.70">
    <property type="entry name" value="Aldolase class I"/>
    <property type="match status" value="1"/>
</dbReference>
<dbReference type="PANTHER" id="PTHR12128">
    <property type="entry name" value="DIHYDRODIPICOLINATE SYNTHASE"/>
    <property type="match status" value="1"/>
</dbReference>
<comment type="function">
    <text evidence="1 12">Catalyzes the condensation of (S)-aspartate-beta-semialdehyde [(S)-ASA] and pyruvate to 4-hydroxy-tetrahydrodipicolinate (HTPA).</text>
</comment>
<comment type="caution">
    <text evidence="16">The sequence shown here is derived from an EMBL/GenBank/DDBJ whole genome shotgun (WGS) entry which is preliminary data.</text>
</comment>
<evidence type="ECO:0000256" key="11">
    <source>
        <dbReference type="ARBA" id="ARBA00047836"/>
    </source>
</evidence>
<feature type="active site" description="Schiff-base intermediate with substrate" evidence="12 14">
    <location>
        <position position="162"/>
    </location>
</feature>
<dbReference type="PANTHER" id="PTHR12128:SF66">
    <property type="entry name" value="4-HYDROXY-2-OXOGLUTARATE ALDOLASE, MITOCHONDRIAL"/>
    <property type="match status" value="1"/>
</dbReference>
<name>A0A1H9RPN1_9BACI</name>
<dbReference type="PROSITE" id="PS00666">
    <property type="entry name" value="DHDPS_2"/>
    <property type="match status" value="1"/>
</dbReference>
<keyword evidence="9 12" id="KW-0456">Lyase</keyword>
<dbReference type="PIRSF" id="PIRSF001365">
    <property type="entry name" value="DHDPS"/>
    <property type="match status" value="1"/>
</dbReference>
<evidence type="ECO:0000256" key="6">
    <source>
        <dbReference type="ARBA" id="ARBA00022605"/>
    </source>
</evidence>
<feature type="binding site" evidence="12 15">
    <location>
        <position position="204"/>
    </location>
    <ligand>
        <name>pyruvate</name>
        <dbReference type="ChEBI" id="CHEBI:15361"/>
    </ligand>
</feature>
<dbReference type="OrthoDB" id="9782828at2"/>
<feature type="binding site" evidence="12 15">
    <location>
        <position position="46"/>
    </location>
    <ligand>
        <name>pyruvate</name>
        <dbReference type="ChEBI" id="CHEBI:15361"/>
    </ligand>
</feature>
<keyword evidence="6 12" id="KW-0028">Amino-acid biosynthesis</keyword>
<dbReference type="STRING" id="1464123.SAMN05444126_10516"/>
<comment type="catalytic activity">
    <reaction evidence="11 12">
        <text>L-aspartate 4-semialdehyde + pyruvate = (2S,4S)-4-hydroxy-2,3,4,5-tetrahydrodipicolinate + H2O + H(+)</text>
        <dbReference type="Rhea" id="RHEA:34171"/>
        <dbReference type="ChEBI" id="CHEBI:15361"/>
        <dbReference type="ChEBI" id="CHEBI:15377"/>
        <dbReference type="ChEBI" id="CHEBI:15378"/>
        <dbReference type="ChEBI" id="CHEBI:67139"/>
        <dbReference type="ChEBI" id="CHEBI:537519"/>
        <dbReference type="EC" id="4.3.3.7"/>
    </reaction>
</comment>
<dbReference type="InterPro" id="IPR020625">
    <property type="entry name" value="Schiff_base-form_aldolases_AS"/>
</dbReference>
<dbReference type="PROSITE" id="PS00665">
    <property type="entry name" value="DHDPS_1"/>
    <property type="match status" value="1"/>
</dbReference>
<feature type="site" description="Part of a proton relay during catalysis" evidence="12">
    <location>
        <position position="45"/>
    </location>
</feature>
<dbReference type="EC" id="4.3.3.7" evidence="4 12"/>
<dbReference type="CDD" id="cd00950">
    <property type="entry name" value="DHDPS"/>
    <property type="match status" value="1"/>
</dbReference>
<comment type="similarity">
    <text evidence="3 12 13">Belongs to the DapA family.</text>
</comment>
<dbReference type="GO" id="GO:0009089">
    <property type="term" value="P:lysine biosynthetic process via diaminopimelate"/>
    <property type="evidence" value="ECO:0007669"/>
    <property type="project" value="UniProtKB-UniRule"/>
</dbReference>
<evidence type="ECO:0000256" key="12">
    <source>
        <dbReference type="HAMAP-Rule" id="MF_00418"/>
    </source>
</evidence>
<keyword evidence="17" id="KW-1185">Reference proteome</keyword>
<evidence type="ECO:0000256" key="7">
    <source>
        <dbReference type="ARBA" id="ARBA00022915"/>
    </source>
</evidence>
<dbReference type="InterPro" id="IPR005263">
    <property type="entry name" value="DapA"/>
</dbReference>
<dbReference type="GO" id="GO:0005829">
    <property type="term" value="C:cytosol"/>
    <property type="evidence" value="ECO:0007669"/>
    <property type="project" value="TreeGrafter"/>
</dbReference>
<dbReference type="InterPro" id="IPR013785">
    <property type="entry name" value="Aldolase_TIM"/>
</dbReference>
<accession>A0A1H9RPN1</accession>
<dbReference type="GO" id="GO:0008840">
    <property type="term" value="F:4-hydroxy-tetrahydrodipicolinate synthase activity"/>
    <property type="evidence" value="ECO:0007669"/>
    <property type="project" value="UniProtKB-UniRule"/>
</dbReference>
<evidence type="ECO:0000256" key="5">
    <source>
        <dbReference type="ARBA" id="ARBA00022490"/>
    </source>
</evidence>
<evidence type="ECO:0000256" key="15">
    <source>
        <dbReference type="PIRSR" id="PIRSR001365-2"/>
    </source>
</evidence>
<evidence type="ECO:0000256" key="4">
    <source>
        <dbReference type="ARBA" id="ARBA00012086"/>
    </source>
</evidence>
<evidence type="ECO:0000313" key="16">
    <source>
        <dbReference type="EMBL" id="SER73849.1"/>
    </source>
</evidence>
<dbReference type="UniPathway" id="UPA00034">
    <property type="reaction ID" value="UER00017"/>
</dbReference>
<evidence type="ECO:0000313" key="17">
    <source>
        <dbReference type="Proteomes" id="UP000199318"/>
    </source>
</evidence>
<protein>
    <recommendedName>
        <fullName evidence="4 12">4-hydroxy-tetrahydrodipicolinate synthase</fullName>
        <shortName evidence="12">HTPA synthase</shortName>
        <ecNumber evidence="4 12">4.3.3.7</ecNumber>
    </recommendedName>
</protein>
<gene>
    <name evidence="12" type="primary">dapA</name>
    <name evidence="16" type="ORF">SAMN05444126_10516</name>
</gene>
<feature type="site" description="Part of a proton relay during catalysis" evidence="12">
    <location>
        <position position="108"/>
    </location>
</feature>
<evidence type="ECO:0000256" key="9">
    <source>
        <dbReference type="ARBA" id="ARBA00023239"/>
    </source>
</evidence>
<dbReference type="RefSeq" id="WP_093072286.1">
    <property type="nucleotide sequence ID" value="NZ_FOGV01000005.1"/>
</dbReference>
<evidence type="ECO:0000256" key="10">
    <source>
        <dbReference type="ARBA" id="ARBA00023270"/>
    </source>
</evidence>
<dbReference type="Pfam" id="PF00701">
    <property type="entry name" value="DHDPS"/>
    <property type="match status" value="1"/>
</dbReference>
<feature type="active site" description="Proton donor/acceptor" evidence="12 14">
    <location>
        <position position="134"/>
    </location>
</feature>
<dbReference type="GO" id="GO:0019877">
    <property type="term" value="P:diaminopimelate biosynthetic process"/>
    <property type="evidence" value="ECO:0007669"/>
    <property type="project" value="UniProtKB-UniRule"/>
</dbReference>
<dbReference type="EMBL" id="FOGV01000005">
    <property type="protein sequence ID" value="SER73849.1"/>
    <property type="molecule type" value="Genomic_DNA"/>
</dbReference>
<dbReference type="AlphaFoldDB" id="A0A1H9RPN1"/>
<comment type="subunit">
    <text evidence="12">Homotetramer; dimer of dimers.</text>
</comment>
<comment type="pathway">
    <text evidence="2 12">Amino-acid biosynthesis; L-lysine biosynthesis via DAP pathway; (S)-tetrahydrodipicolinate from L-aspartate: step 3/4.</text>
</comment>
<dbReference type="InterPro" id="IPR020624">
    <property type="entry name" value="Schiff_base-form_aldolases_CS"/>
</dbReference>
<keyword evidence="10 12" id="KW-0704">Schiff base</keyword>
<dbReference type="SMART" id="SM01130">
    <property type="entry name" value="DHDPS"/>
    <property type="match status" value="1"/>
</dbReference>
<keyword evidence="8 12" id="KW-0457">Lysine biosynthesis</keyword>
<proteinExistence type="inferred from homology"/>
<sequence>MYFGSLITAMITPFHEDGTLNTDACERMIEHLISEGSDAIVVAGTTGEAPTLSIDEKSRLFRLAADKAAGRAYIIAGTGTNSTQAAVQLSEQAETAGVDAVMLTAPYYNKPNQKGMYEHFRTIAEAIDLPVMLYNIPGRTGVNMTADLTVSLAEIENIVSVKEASGDLDQMSNIIERTSADFSVYAGDDSLTLPAMAVGADGIVSISSHVIGREMKEMITAFAGGEHQQASRLHRRLLLFMQHMFIAPSPAPVKAALNLIDFPAGPVRLPMTELDSQDRENVRNVTADLGKLH</sequence>
<dbReference type="SUPFAM" id="SSF51569">
    <property type="entry name" value="Aldolase"/>
    <property type="match status" value="1"/>
</dbReference>
<dbReference type="InterPro" id="IPR002220">
    <property type="entry name" value="DapA-like"/>
</dbReference>
<reference evidence="17" key="1">
    <citation type="submission" date="2016-10" db="EMBL/GenBank/DDBJ databases">
        <authorList>
            <person name="de Groot N.N."/>
        </authorList>
    </citation>
    <scope>NUCLEOTIDE SEQUENCE [LARGE SCALE GENOMIC DNA]</scope>
    <source>
        <strain evidence="17">10nlg</strain>
    </source>
</reference>
<dbReference type="PRINTS" id="PR00146">
    <property type="entry name" value="DHPICSNTHASE"/>
</dbReference>
<evidence type="ECO:0000256" key="8">
    <source>
        <dbReference type="ARBA" id="ARBA00023154"/>
    </source>
</evidence>
<dbReference type="NCBIfam" id="TIGR00674">
    <property type="entry name" value="dapA"/>
    <property type="match status" value="1"/>
</dbReference>
<evidence type="ECO:0000256" key="14">
    <source>
        <dbReference type="PIRSR" id="PIRSR001365-1"/>
    </source>
</evidence>
<keyword evidence="5 12" id="KW-0963">Cytoplasm</keyword>
<evidence type="ECO:0000256" key="13">
    <source>
        <dbReference type="PIRNR" id="PIRNR001365"/>
    </source>
</evidence>
<dbReference type="Proteomes" id="UP000199318">
    <property type="component" value="Unassembled WGS sequence"/>
</dbReference>
<comment type="caution">
    <text evidence="12">Was originally thought to be a dihydrodipicolinate synthase (DHDPS), catalyzing the condensation of (S)-aspartate-beta-semialdehyde [(S)-ASA] and pyruvate to dihydrodipicolinate (DHDP). However, it was shown in E.coli that the product of the enzymatic reaction is not dihydrodipicolinate but in fact (4S)-4-hydroxy-2,3,4,5-tetrahydro-(2S)-dipicolinic acid (HTPA), and that the consecutive dehydration reaction leading to DHDP is not spontaneous but catalyzed by DapB.</text>
</comment>
<dbReference type="HAMAP" id="MF_00418">
    <property type="entry name" value="DapA"/>
    <property type="match status" value="1"/>
</dbReference>
<evidence type="ECO:0000256" key="2">
    <source>
        <dbReference type="ARBA" id="ARBA00005120"/>
    </source>
</evidence>
<keyword evidence="7 12" id="KW-0220">Diaminopimelate biosynthesis</keyword>
<comment type="subcellular location">
    <subcellularLocation>
        <location evidence="12">Cytoplasm</location>
    </subcellularLocation>
</comment>
<organism evidence="16 17">
    <name type="scientific">Salisediminibacterium halotolerans</name>
    <dbReference type="NCBI Taxonomy" id="517425"/>
    <lineage>
        <taxon>Bacteria</taxon>
        <taxon>Bacillati</taxon>
        <taxon>Bacillota</taxon>
        <taxon>Bacilli</taxon>
        <taxon>Bacillales</taxon>
        <taxon>Bacillaceae</taxon>
        <taxon>Salisediminibacterium</taxon>
    </lineage>
</organism>
<evidence type="ECO:0000256" key="1">
    <source>
        <dbReference type="ARBA" id="ARBA00003294"/>
    </source>
</evidence>
<evidence type="ECO:0000256" key="3">
    <source>
        <dbReference type="ARBA" id="ARBA00007592"/>
    </source>
</evidence>